<dbReference type="PANTHER" id="PTHR30329">
    <property type="entry name" value="STATOR ELEMENT OF FLAGELLAR MOTOR COMPLEX"/>
    <property type="match status" value="1"/>
</dbReference>
<organism evidence="8 9">
    <name type="scientific">Neotamlana laminarinivorans</name>
    <dbReference type="NCBI Taxonomy" id="2883124"/>
    <lineage>
        <taxon>Bacteria</taxon>
        <taxon>Pseudomonadati</taxon>
        <taxon>Bacteroidota</taxon>
        <taxon>Flavobacteriia</taxon>
        <taxon>Flavobacteriales</taxon>
        <taxon>Flavobacteriaceae</taxon>
        <taxon>Neotamlana</taxon>
    </lineage>
</organism>
<dbReference type="RefSeq" id="WP_226541648.1">
    <property type="nucleotide sequence ID" value="NZ_JAJAPW010000002.1"/>
</dbReference>
<accession>A0A9X1HXV8</accession>
<feature type="region of interest" description="Disordered" evidence="5">
    <location>
        <begin position="280"/>
        <end position="301"/>
    </location>
</feature>
<keyword evidence="6" id="KW-1133">Transmembrane helix</keyword>
<keyword evidence="6" id="KW-0812">Transmembrane</keyword>
<evidence type="ECO:0000259" key="7">
    <source>
        <dbReference type="PROSITE" id="PS51123"/>
    </source>
</evidence>
<dbReference type="Proteomes" id="UP001139199">
    <property type="component" value="Unassembled WGS sequence"/>
</dbReference>
<reference evidence="8" key="1">
    <citation type="submission" date="2021-10" db="EMBL/GenBank/DDBJ databases">
        <title>Tamlana sargassums sp. nov., and Tamlana laminarinivorans sp. nov., two new bacteria isolated from the brown alga.</title>
        <authorList>
            <person name="Li J."/>
        </authorList>
    </citation>
    <scope>NUCLEOTIDE SEQUENCE</scope>
    <source>
        <strain evidence="8">PT2-4</strain>
    </source>
</reference>
<dbReference type="AlphaFoldDB" id="A0A9X1HXV8"/>
<gene>
    <name evidence="8" type="ORF">LG649_04840</name>
</gene>
<sequence>MSKKTTYLLGILLTIIIGTLLYCYLCDSCYCCPKEETEPTKVITNAEANPNVITVTRNAFAITEPNGDFKLNVNDNFNFKTSSFSILDSVSPKVISGVSKLKDFLLKNPLKTVNITGFYKSDETNNSAFPNLGLARANSVKNYFVTHGIPSKQLDTYGKLNDVIVPDGANTLFGPMSFNILTHSPDEVDEKLLASCDSIRKNPIVLYFKTGQAQINLTPEQRQKIADISHCVDKLGVKILVVGHTDNTGNAQTNLNLGQGRADFAKSYLVSNGILSDNIEASSKGQTDPIASNNTEEGRAKNRRTVITIN</sequence>
<dbReference type="InterPro" id="IPR036737">
    <property type="entry name" value="OmpA-like_sf"/>
</dbReference>
<dbReference type="Gene3D" id="3.30.1330.60">
    <property type="entry name" value="OmpA-like domain"/>
    <property type="match status" value="2"/>
</dbReference>
<dbReference type="EMBL" id="JAJAPW010000002">
    <property type="protein sequence ID" value="MCB4798158.1"/>
    <property type="molecule type" value="Genomic_DNA"/>
</dbReference>
<feature type="domain" description="OmpA-like" evidence="7">
    <location>
        <begin position="195"/>
        <end position="310"/>
    </location>
</feature>
<dbReference type="PROSITE" id="PS51123">
    <property type="entry name" value="OMPA_2"/>
    <property type="match status" value="1"/>
</dbReference>
<proteinExistence type="predicted"/>
<keyword evidence="2 4" id="KW-0472">Membrane</keyword>
<keyword evidence="3" id="KW-0998">Cell outer membrane</keyword>
<feature type="transmembrane region" description="Helical" evidence="6">
    <location>
        <begin position="7"/>
        <end position="25"/>
    </location>
</feature>
<dbReference type="PRINTS" id="PR01021">
    <property type="entry name" value="OMPADOMAIN"/>
</dbReference>
<evidence type="ECO:0000256" key="5">
    <source>
        <dbReference type="SAM" id="MobiDB-lite"/>
    </source>
</evidence>
<evidence type="ECO:0000256" key="6">
    <source>
        <dbReference type="SAM" id="Phobius"/>
    </source>
</evidence>
<evidence type="ECO:0000256" key="1">
    <source>
        <dbReference type="ARBA" id="ARBA00004442"/>
    </source>
</evidence>
<dbReference type="CDD" id="cd07185">
    <property type="entry name" value="OmpA_C-like"/>
    <property type="match status" value="1"/>
</dbReference>
<evidence type="ECO:0000313" key="8">
    <source>
        <dbReference type="EMBL" id="MCB4798158.1"/>
    </source>
</evidence>
<evidence type="ECO:0000313" key="9">
    <source>
        <dbReference type="Proteomes" id="UP001139199"/>
    </source>
</evidence>
<dbReference type="InterPro" id="IPR006665">
    <property type="entry name" value="OmpA-like"/>
</dbReference>
<comment type="subcellular location">
    <subcellularLocation>
        <location evidence="1">Cell outer membrane</location>
    </subcellularLocation>
</comment>
<dbReference type="PANTHER" id="PTHR30329:SF21">
    <property type="entry name" value="LIPOPROTEIN YIAD-RELATED"/>
    <property type="match status" value="1"/>
</dbReference>
<dbReference type="InterPro" id="IPR050330">
    <property type="entry name" value="Bact_OuterMem_StrucFunc"/>
</dbReference>
<evidence type="ECO:0000256" key="4">
    <source>
        <dbReference type="PROSITE-ProRule" id="PRU00473"/>
    </source>
</evidence>
<evidence type="ECO:0000256" key="2">
    <source>
        <dbReference type="ARBA" id="ARBA00023136"/>
    </source>
</evidence>
<keyword evidence="9" id="KW-1185">Reference proteome</keyword>
<name>A0A9X1HXV8_9FLAO</name>
<evidence type="ECO:0000256" key="3">
    <source>
        <dbReference type="ARBA" id="ARBA00023237"/>
    </source>
</evidence>
<dbReference type="PRINTS" id="PR01023">
    <property type="entry name" value="NAFLGMOTY"/>
</dbReference>
<dbReference type="GO" id="GO:0009279">
    <property type="term" value="C:cell outer membrane"/>
    <property type="evidence" value="ECO:0007669"/>
    <property type="project" value="UniProtKB-SubCell"/>
</dbReference>
<comment type="caution">
    <text evidence="8">The sequence shown here is derived from an EMBL/GenBank/DDBJ whole genome shotgun (WGS) entry which is preliminary data.</text>
</comment>
<dbReference type="SUPFAM" id="SSF103088">
    <property type="entry name" value="OmpA-like"/>
    <property type="match status" value="2"/>
</dbReference>
<dbReference type="Pfam" id="PF00691">
    <property type="entry name" value="OmpA"/>
    <property type="match status" value="2"/>
</dbReference>
<dbReference type="InterPro" id="IPR006664">
    <property type="entry name" value="OMP_bac"/>
</dbReference>
<feature type="compositionally biased region" description="Polar residues" evidence="5">
    <location>
        <begin position="280"/>
        <end position="295"/>
    </location>
</feature>
<protein>
    <submittedName>
        <fullName evidence="8">OmpA family protein</fullName>
    </submittedName>
</protein>